<proteinExistence type="predicted"/>
<name>A0A0A9GEW2_ARUDO</name>
<accession>A0A0A9GEW2</accession>
<evidence type="ECO:0000313" key="1">
    <source>
        <dbReference type="EMBL" id="JAE19203.1"/>
    </source>
</evidence>
<sequence length="62" mass="6420">MNLMHSSTASLLCESSPTTGAYCCRLLLFLAGVQSGEGAGADVFLADDAGRNALTTTLLARR</sequence>
<dbReference type="EMBL" id="GBRH01178693">
    <property type="protein sequence ID" value="JAE19203.1"/>
    <property type="molecule type" value="Transcribed_RNA"/>
</dbReference>
<protein>
    <submittedName>
        <fullName evidence="1">Uncharacterized protein</fullName>
    </submittedName>
</protein>
<reference evidence="1" key="1">
    <citation type="submission" date="2014-09" db="EMBL/GenBank/DDBJ databases">
        <authorList>
            <person name="Magalhaes I.L.F."/>
            <person name="Oliveira U."/>
            <person name="Santos F.R."/>
            <person name="Vidigal T.H.D.A."/>
            <person name="Brescovit A.D."/>
            <person name="Santos A.J."/>
        </authorList>
    </citation>
    <scope>NUCLEOTIDE SEQUENCE</scope>
    <source>
        <tissue evidence="1">Shoot tissue taken approximately 20 cm above the soil surface</tissue>
    </source>
</reference>
<organism evidence="1">
    <name type="scientific">Arundo donax</name>
    <name type="common">Giant reed</name>
    <name type="synonym">Donax arundinaceus</name>
    <dbReference type="NCBI Taxonomy" id="35708"/>
    <lineage>
        <taxon>Eukaryota</taxon>
        <taxon>Viridiplantae</taxon>
        <taxon>Streptophyta</taxon>
        <taxon>Embryophyta</taxon>
        <taxon>Tracheophyta</taxon>
        <taxon>Spermatophyta</taxon>
        <taxon>Magnoliopsida</taxon>
        <taxon>Liliopsida</taxon>
        <taxon>Poales</taxon>
        <taxon>Poaceae</taxon>
        <taxon>PACMAD clade</taxon>
        <taxon>Arundinoideae</taxon>
        <taxon>Arundineae</taxon>
        <taxon>Arundo</taxon>
    </lineage>
</organism>
<reference evidence="1" key="2">
    <citation type="journal article" date="2015" name="Data Brief">
        <title>Shoot transcriptome of the giant reed, Arundo donax.</title>
        <authorList>
            <person name="Barrero R.A."/>
            <person name="Guerrero F.D."/>
            <person name="Moolhuijzen P."/>
            <person name="Goolsby J.A."/>
            <person name="Tidwell J."/>
            <person name="Bellgard S.E."/>
            <person name="Bellgard M.I."/>
        </authorList>
    </citation>
    <scope>NUCLEOTIDE SEQUENCE</scope>
    <source>
        <tissue evidence="1">Shoot tissue taken approximately 20 cm above the soil surface</tissue>
    </source>
</reference>
<dbReference type="AlphaFoldDB" id="A0A0A9GEW2"/>